<dbReference type="EC" id="3.1.1.47" evidence="1"/>
<dbReference type="GO" id="GO:0016042">
    <property type="term" value="P:lipid catabolic process"/>
    <property type="evidence" value="ECO:0007669"/>
    <property type="project" value="UniProtKB-KW"/>
</dbReference>
<dbReference type="OrthoDB" id="2363873at2759"/>
<feature type="region of interest" description="Disordered" evidence="5">
    <location>
        <begin position="236"/>
        <end position="264"/>
    </location>
</feature>
<accession>A0A0B4GV37</accession>
<evidence type="ECO:0000256" key="2">
    <source>
        <dbReference type="ARBA" id="ARBA00022801"/>
    </source>
</evidence>
<dbReference type="Pfam" id="PF03403">
    <property type="entry name" value="PAF-AH_p_II"/>
    <property type="match status" value="1"/>
</dbReference>
<dbReference type="Proteomes" id="UP000031192">
    <property type="component" value="Unassembled WGS sequence"/>
</dbReference>
<comment type="caution">
    <text evidence="6">The sequence shown here is derived from an EMBL/GenBank/DDBJ whole genome shotgun (WGS) entry which is preliminary data.</text>
</comment>
<dbReference type="PANTHER" id="PTHR10272">
    <property type="entry name" value="PLATELET-ACTIVATING FACTOR ACETYLHYDROLASE"/>
    <property type="match status" value="1"/>
</dbReference>
<dbReference type="HOGENOM" id="CLU_022501_2_0_1"/>
<evidence type="ECO:0000256" key="4">
    <source>
        <dbReference type="ARBA" id="ARBA00023098"/>
    </source>
</evidence>
<dbReference type="SUPFAM" id="SSF53474">
    <property type="entry name" value="alpha/beta-Hydrolases"/>
    <property type="match status" value="2"/>
</dbReference>
<evidence type="ECO:0000313" key="7">
    <source>
        <dbReference type="Proteomes" id="UP000031192"/>
    </source>
</evidence>
<evidence type="ECO:0000256" key="3">
    <source>
        <dbReference type="ARBA" id="ARBA00022963"/>
    </source>
</evidence>
<dbReference type="PANTHER" id="PTHR10272:SF0">
    <property type="entry name" value="PLATELET-ACTIVATING FACTOR ACETYLHYDROLASE"/>
    <property type="match status" value="1"/>
</dbReference>
<dbReference type="InterPro" id="IPR029058">
    <property type="entry name" value="AB_hydrolase_fold"/>
</dbReference>
<keyword evidence="4" id="KW-0443">Lipid metabolism</keyword>
<evidence type="ECO:0000256" key="1">
    <source>
        <dbReference type="ARBA" id="ARBA00013201"/>
    </source>
</evidence>
<dbReference type="Gene3D" id="3.40.50.1820">
    <property type="entry name" value="alpha/beta hydrolase"/>
    <property type="match status" value="1"/>
</dbReference>
<keyword evidence="7" id="KW-1185">Reference proteome</keyword>
<dbReference type="AlphaFoldDB" id="A0A0B4GV37"/>
<dbReference type="EMBL" id="AZNH01000058">
    <property type="protein sequence ID" value="KID83542.1"/>
    <property type="molecule type" value="Genomic_DNA"/>
</dbReference>
<dbReference type="GO" id="GO:0003847">
    <property type="term" value="F:1-alkyl-2-acetylglycerophosphocholine esterase activity"/>
    <property type="evidence" value="ECO:0007669"/>
    <property type="project" value="UniProtKB-EC"/>
</dbReference>
<name>A0A0B4GV37_METGA</name>
<sequence>MVHLTATPTETSARMSAMTPPKTLRERFLHRLPNYNGPYNVGYMDVEVPARNPRPISNLKRGGKPVLRLDTVLMGIYYPCDVKKTIEASGGAHNLRRVNWMPAPRIATSKGYAKFLNIPAAPVTGYLACTSLFTKLPAFRNAQLADSWAENSPKEDEACDKEDGGKDGCDSEKPAFPVIIFSHGLGGSRLCYSTICGELASFGFIVVAVEHRDGSGARTLVNLPENVSATEIESSTAEIVSGNDEEHGSGAGAGAGARKKKVERQTRRGVNPYYIMDYILPKDNAQDTSPHNPRGVDRHLRNAQIELRLEEIKEAYHVLSLINGGRGHDVARLNLRKKGNIGSSSRGLTGITWDTWKGSMFLDKVTAMGHSFGGATTIQLCRDQSLPWLGQGVILDAWGQGTPARGDGPGNIVAKPIIAISSEAFMHWKENFERVVGFCQEARESKTLCWMLTIVGSTHLAMTDFAVLYPHWMSFFMKSMLNPLRACSLTVATSLEFLSLTLPPGHIKHKTWVDEDLLLSAPAPSEPEEALIEDHAPDYKWVAVRLKIPNEFSKRFKAWCRRLWRTLMCNAVEGDALGNGLHDYTEQDELWTHTSPRCADVASYRSALG</sequence>
<proteinExistence type="predicted"/>
<evidence type="ECO:0000256" key="5">
    <source>
        <dbReference type="SAM" id="MobiDB-lite"/>
    </source>
</evidence>
<protein>
    <recommendedName>
        <fullName evidence="1">1-alkyl-2-acetylglycerophosphocholine esterase</fullName>
        <ecNumber evidence="1">3.1.1.47</ecNumber>
    </recommendedName>
</protein>
<evidence type="ECO:0000313" key="6">
    <source>
        <dbReference type="EMBL" id="KID83542.1"/>
    </source>
</evidence>
<organism evidence="6 7">
    <name type="scientific">Metarhizium guizhouense (strain ARSEF 977)</name>
    <dbReference type="NCBI Taxonomy" id="1276136"/>
    <lineage>
        <taxon>Eukaryota</taxon>
        <taxon>Fungi</taxon>
        <taxon>Dikarya</taxon>
        <taxon>Ascomycota</taxon>
        <taxon>Pezizomycotina</taxon>
        <taxon>Sordariomycetes</taxon>
        <taxon>Hypocreomycetidae</taxon>
        <taxon>Hypocreales</taxon>
        <taxon>Clavicipitaceae</taxon>
        <taxon>Metarhizium</taxon>
    </lineage>
</organism>
<keyword evidence="3" id="KW-0442">Lipid degradation</keyword>
<gene>
    <name evidence="6" type="ORF">MGU_09212</name>
</gene>
<reference evidence="6 7" key="1">
    <citation type="journal article" date="2014" name="Proc. Natl. Acad. Sci. U.S.A.">
        <title>Trajectory and genomic determinants of fungal-pathogen speciation and host adaptation.</title>
        <authorList>
            <person name="Hu X."/>
            <person name="Xiao G."/>
            <person name="Zheng P."/>
            <person name="Shang Y."/>
            <person name="Su Y."/>
            <person name="Zhang X."/>
            <person name="Liu X."/>
            <person name="Zhan S."/>
            <person name="St Leger R.J."/>
            <person name="Wang C."/>
        </authorList>
    </citation>
    <scope>NUCLEOTIDE SEQUENCE [LARGE SCALE GENOMIC DNA]</scope>
    <source>
        <strain evidence="6 7">ARSEF 977</strain>
    </source>
</reference>
<keyword evidence="2" id="KW-0378">Hydrolase</keyword>